<comment type="caution">
    <text evidence="5">The sequence shown here is derived from an EMBL/GenBank/DDBJ whole genome shotgun (WGS) entry which is preliminary data.</text>
</comment>
<dbReference type="PANTHER" id="PTHR43214:SF42">
    <property type="entry name" value="TRANSCRIPTIONAL REGULATORY PROTEIN DESR"/>
    <property type="match status" value="1"/>
</dbReference>
<dbReference type="SUPFAM" id="SSF52172">
    <property type="entry name" value="CheY-like"/>
    <property type="match status" value="1"/>
</dbReference>
<dbReference type="InterPro" id="IPR000792">
    <property type="entry name" value="Tscrpt_reg_LuxR_C"/>
</dbReference>
<keyword evidence="2" id="KW-0597">Phosphoprotein</keyword>
<evidence type="ECO:0000259" key="4">
    <source>
        <dbReference type="PROSITE" id="PS50110"/>
    </source>
</evidence>
<dbReference type="PROSITE" id="PS50110">
    <property type="entry name" value="RESPONSE_REGULATORY"/>
    <property type="match status" value="1"/>
</dbReference>
<dbReference type="InterPro" id="IPR001789">
    <property type="entry name" value="Sig_transdc_resp-reg_receiver"/>
</dbReference>
<dbReference type="InterPro" id="IPR011006">
    <property type="entry name" value="CheY-like_superfamily"/>
</dbReference>
<dbReference type="SMART" id="SM00448">
    <property type="entry name" value="REC"/>
    <property type="match status" value="1"/>
</dbReference>
<dbReference type="InterPro" id="IPR016032">
    <property type="entry name" value="Sig_transdc_resp-reg_C-effctor"/>
</dbReference>
<dbReference type="EMBL" id="JAMTCP010000005">
    <property type="protein sequence ID" value="MCP2257717.1"/>
    <property type="molecule type" value="Genomic_DNA"/>
</dbReference>
<accession>A0ABT1HQC4</accession>
<dbReference type="SUPFAM" id="SSF46894">
    <property type="entry name" value="C-terminal effector domain of the bipartite response regulators"/>
    <property type="match status" value="1"/>
</dbReference>
<dbReference type="PRINTS" id="PR00038">
    <property type="entry name" value="HTHLUXR"/>
</dbReference>
<feature type="domain" description="HTH luxR-type" evidence="3">
    <location>
        <begin position="134"/>
        <end position="199"/>
    </location>
</feature>
<evidence type="ECO:0000313" key="5">
    <source>
        <dbReference type="EMBL" id="MCP2257717.1"/>
    </source>
</evidence>
<gene>
    <name evidence="5" type="ORF">LX15_001403</name>
</gene>
<keyword evidence="6" id="KW-1185">Reference proteome</keyword>
<evidence type="ECO:0000259" key="3">
    <source>
        <dbReference type="PROSITE" id="PS50043"/>
    </source>
</evidence>
<evidence type="ECO:0000313" key="6">
    <source>
        <dbReference type="Proteomes" id="UP001205311"/>
    </source>
</evidence>
<dbReference type="InterPro" id="IPR039420">
    <property type="entry name" value="WalR-like"/>
</dbReference>
<dbReference type="SMART" id="SM00421">
    <property type="entry name" value="HTH_LUXR"/>
    <property type="match status" value="1"/>
</dbReference>
<dbReference type="Pfam" id="PF00196">
    <property type="entry name" value="GerE"/>
    <property type="match status" value="1"/>
</dbReference>
<dbReference type="Proteomes" id="UP001205311">
    <property type="component" value="Unassembled WGS sequence"/>
</dbReference>
<dbReference type="CDD" id="cd06170">
    <property type="entry name" value="LuxR_C_like"/>
    <property type="match status" value="1"/>
</dbReference>
<evidence type="ECO:0000256" key="1">
    <source>
        <dbReference type="ARBA" id="ARBA00023125"/>
    </source>
</evidence>
<dbReference type="Gene3D" id="3.40.50.2300">
    <property type="match status" value="1"/>
</dbReference>
<sequence>MIDVLLAEDHEMVREALASLLDLEPDLRVVGSAGCGAEALAMAGRLRPDVAVLDVAMPAPDGIEVVERLPRVAPDCRAVLVTGHGRPGQVRRALRAGAHGFLRKESPAAALAHAIRVVHGGRTWVEPELLADTLGSERCPLTPRELEALRLAADAESVTAIARRMGLSVGTVRNHLSSAIGKLGAANRHVAVRIATDRGWL</sequence>
<feature type="modified residue" description="4-aspartylphosphate" evidence="2">
    <location>
        <position position="54"/>
    </location>
</feature>
<organism evidence="5 6">
    <name type="scientific">Streptoalloteichus tenebrarius (strain ATCC 17920 / DSM 40477 / JCM 4838 / CBS 697.72 / NBRC 16177 / NCIMB 11028 / NRRL B-12390 / A12253. 1 / ISP 5477)</name>
    <name type="common">Streptomyces tenebrarius</name>
    <dbReference type="NCBI Taxonomy" id="1933"/>
    <lineage>
        <taxon>Bacteria</taxon>
        <taxon>Bacillati</taxon>
        <taxon>Actinomycetota</taxon>
        <taxon>Actinomycetes</taxon>
        <taxon>Pseudonocardiales</taxon>
        <taxon>Pseudonocardiaceae</taxon>
        <taxon>Streptoalloteichus</taxon>
    </lineage>
</organism>
<protein>
    <submittedName>
        <fullName evidence="5">Two component transcriptional regulator, LuxR family</fullName>
    </submittedName>
</protein>
<reference evidence="5 6" key="1">
    <citation type="submission" date="2022-06" db="EMBL/GenBank/DDBJ databases">
        <title>Genomic Encyclopedia of Archaeal and Bacterial Type Strains, Phase II (KMG-II): from individual species to whole genera.</title>
        <authorList>
            <person name="Goeker M."/>
        </authorList>
    </citation>
    <scope>NUCLEOTIDE SEQUENCE [LARGE SCALE GENOMIC DNA]</scope>
    <source>
        <strain evidence="5 6">DSM 40477</strain>
    </source>
</reference>
<proteinExistence type="predicted"/>
<feature type="domain" description="Response regulatory" evidence="4">
    <location>
        <begin position="3"/>
        <end position="119"/>
    </location>
</feature>
<keyword evidence="1" id="KW-0238">DNA-binding</keyword>
<evidence type="ECO:0000256" key="2">
    <source>
        <dbReference type="PROSITE-ProRule" id="PRU00169"/>
    </source>
</evidence>
<name>A0ABT1HQC4_STRSD</name>
<dbReference type="PROSITE" id="PS50043">
    <property type="entry name" value="HTH_LUXR_2"/>
    <property type="match status" value="1"/>
</dbReference>
<dbReference type="RefSeq" id="WP_253668667.1">
    <property type="nucleotide sequence ID" value="NZ_JAMTCP010000005.1"/>
</dbReference>
<dbReference type="Pfam" id="PF00072">
    <property type="entry name" value="Response_reg"/>
    <property type="match status" value="1"/>
</dbReference>
<dbReference type="PANTHER" id="PTHR43214">
    <property type="entry name" value="TWO-COMPONENT RESPONSE REGULATOR"/>
    <property type="match status" value="1"/>
</dbReference>